<dbReference type="Proteomes" id="UP000594263">
    <property type="component" value="Unplaced"/>
</dbReference>
<dbReference type="EnsemblPlants" id="Kaladp0038s0147.1.v1.1">
    <property type="protein sequence ID" value="Kaladp0038s0147.1.v1.1.CDS.1"/>
    <property type="gene ID" value="Kaladp0038s0147.v1.1"/>
</dbReference>
<evidence type="ECO:0000313" key="2">
    <source>
        <dbReference type="Proteomes" id="UP000594263"/>
    </source>
</evidence>
<protein>
    <submittedName>
        <fullName evidence="1">Uncharacterized protein</fullName>
    </submittedName>
</protein>
<reference evidence="1" key="1">
    <citation type="submission" date="2021-01" db="UniProtKB">
        <authorList>
            <consortium name="EnsemblPlants"/>
        </authorList>
    </citation>
    <scope>IDENTIFICATION</scope>
</reference>
<dbReference type="Gramene" id="Kaladp0038s0147.1.v1.1">
    <property type="protein sequence ID" value="Kaladp0038s0147.1.v1.1.CDS.1"/>
    <property type="gene ID" value="Kaladp0038s0147.v1.1"/>
</dbReference>
<dbReference type="AlphaFoldDB" id="A0A7N0TIN4"/>
<sequence length="94" mass="10901">MVIGEISLGHAYPDSSIPVYLSLKFMTSWAGDEEARCQVLASIQWDLLSSKLREGWRIGQYMAFHLSPLMEIIFHQPHSLSLFMTRRCRDVTWI</sequence>
<evidence type="ECO:0000313" key="1">
    <source>
        <dbReference type="EnsemblPlants" id="Kaladp0038s0147.1.v1.1.CDS.1"/>
    </source>
</evidence>
<name>A0A7N0TIN4_KALFE</name>
<organism evidence="1 2">
    <name type="scientific">Kalanchoe fedtschenkoi</name>
    <name type="common">Lavender scallops</name>
    <name type="synonym">South American air plant</name>
    <dbReference type="NCBI Taxonomy" id="63787"/>
    <lineage>
        <taxon>Eukaryota</taxon>
        <taxon>Viridiplantae</taxon>
        <taxon>Streptophyta</taxon>
        <taxon>Embryophyta</taxon>
        <taxon>Tracheophyta</taxon>
        <taxon>Spermatophyta</taxon>
        <taxon>Magnoliopsida</taxon>
        <taxon>eudicotyledons</taxon>
        <taxon>Gunneridae</taxon>
        <taxon>Pentapetalae</taxon>
        <taxon>Saxifragales</taxon>
        <taxon>Crassulaceae</taxon>
        <taxon>Kalanchoe</taxon>
    </lineage>
</organism>
<keyword evidence="2" id="KW-1185">Reference proteome</keyword>
<proteinExistence type="predicted"/>
<accession>A0A7N0TIN4</accession>